<name>A0A6G1C3N3_9ORYZ</name>
<evidence type="ECO:0000313" key="1">
    <source>
        <dbReference type="EMBL" id="KAF0894631.1"/>
    </source>
</evidence>
<organism evidence="1 2">
    <name type="scientific">Oryza meyeriana var. granulata</name>
    <dbReference type="NCBI Taxonomy" id="110450"/>
    <lineage>
        <taxon>Eukaryota</taxon>
        <taxon>Viridiplantae</taxon>
        <taxon>Streptophyta</taxon>
        <taxon>Embryophyta</taxon>
        <taxon>Tracheophyta</taxon>
        <taxon>Spermatophyta</taxon>
        <taxon>Magnoliopsida</taxon>
        <taxon>Liliopsida</taxon>
        <taxon>Poales</taxon>
        <taxon>Poaceae</taxon>
        <taxon>BOP clade</taxon>
        <taxon>Oryzoideae</taxon>
        <taxon>Oryzeae</taxon>
        <taxon>Oryzinae</taxon>
        <taxon>Oryza</taxon>
        <taxon>Oryza meyeriana</taxon>
    </lineage>
</organism>
<dbReference type="AlphaFoldDB" id="A0A6G1C3N3"/>
<protein>
    <submittedName>
        <fullName evidence="1">Uncharacterized protein</fullName>
    </submittedName>
</protein>
<evidence type="ECO:0000313" key="2">
    <source>
        <dbReference type="Proteomes" id="UP000479710"/>
    </source>
</evidence>
<dbReference type="EMBL" id="SPHZ02000010">
    <property type="protein sequence ID" value="KAF0894631.1"/>
    <property type="molecule type" value="Genomic_DNA"/>
</dbReference>
<comment type="caution">
    <text evidence="1">The sequence shown here is derived from an EMBL/GenBank/DDBJ whole genome shotgun (WGS) entry which is preliminary data.</text>
</comment>
<sequence length="66" mass="7511">TKDKKIFLDMCCHANSDFTDMCLMTLEDEDDSMEHPKHARMRMEECMGSRPNGKQLAARLGCSLVS</sequence>
<dbReference type="Proteomes" id="UP000479710">
    <property type="component" value="Unassembled WGS sequence"/>
</dbReference>
<gene>
    <name evidence="1" type="ORF">E2562_001927</name>
</gene>
<accession>A0A6G1C3N3</accession>
<proteinExistence type="predicted"/>
<keyword evidence="2" id="KW-1185">Reference proteome</keyword>
<feature type="non-terminal residue" evidence="1">
    <location>
        <position position="1"/>
    </location>
</feature>
<reference evidence="1 2" key="1">
    <citation type="submission" date="2019-11" db="EMBL/GenBank/DDBJ databases">
        <title>Whole genome sequence of Oryza granulata.</title>
        <authorList>
            <person name="Li W."/>
        </authorList>
    </citation>
    <scope>NUCLEOTIDE SEQUENCE [LARGE SCALE GENOMIC DNA]</scope>
    <source>
        <strain evidence="2">cv. Menghai</strain>
        <tissue evidence="1">Leaf</tissue>
    </source>
</reference>